<dbReference type="EMBL" id="NMPR01000004">
    <property type="protein sequence ID" value="KAA8636390.1"/>
    <property type="molecule type" value="Genomic_DNA"/>
</dbReference>
<dbReference type="SMART" id="SM00577">
    <property type="entry name" value="CPDc"/>
    <property type="match status" value="1"/>
</dbReference>
<dbReference type="PANTHER" id="PTHR12210">
    <property type="entry name" value="DULLARD PROTEIN PHOSPHATASE"/>
    <property type="match status" value="1"/>
</dbReference>
<dbReference type="VEuPathDB" id="FungiDB:SMAC_02670"/>
<name>A0A8S9A5F9_SORMA</name>
<dbReference type="SUPFAM" id="SSF56784">
    <property type="entry name" value="HAD-like"/>
    <property type="match status" value="1"/>
</dbReference>
<proteinExistence type="predicted"/>
<dbReference type="Gene3D" id="3.40.50.1000">
    <property type="entry name" value="HAD superfamily/HAD-like"/>
    <property type="match status" value="1"/>
</dbReference>
<dbReference type="Proteomes" id="UP000433876">
    <property type="component" value="Unassembled WGS sequence"/>
</dbReference>
<dbReference type="InterPro" id="IPR004274">
    <property type="entry name" value="FCP1_dom"/>
</dbReference>
<evidence type="ECO:0000313" key="3">
    <source>
        <dbReference type="EMBL" id="KAA8636390.1"/>
    </source>
</evidence>
<feature type="compositionally biased region" description="Low complexity" evidence="1">
    <location>
        <begin position="669"/>
        <end position="683"/>
    </location>
</feature>
<dbReference type="AlphaFoldDB" id="A0A8S9A5F9"/>
<organism evidence="3 4">
    <name type="scientific">Sordaria macrospora</name>
    <dbReference type="NCBI Taxonomy" id="5147"/>
    <lineage>
        <taxon>Eukaryota</taxon>
        <taxon>Fungi</taxon>
        <taxon>Dikarya</taxon>
        <taxon>Ascomycota</taxon>
        <taxon>Pezizomycotina</taxon>
        <taxon>Sordariomycetes</taxon>
        <taxon>Sordariomycetidae</taxon>
        <taxon>Sordariales</taxon>
        <taxon>Sordariaceae</taxon>
        <taxon>Sordaria</taxon>
    </lineage>
</organism>
<feature type="compositionally biased region" description="Low complexity" evidence="1">
    <location>
        <begin position="346"/>
        <end position="372"/>
    </location>
</feature>
<feature type="domain" description="FCP1 homology" evidence="2">
    <location>
        <begin position="470"/>
        <end position="637"/>
    </location>
</feature>
<dbReference type="InterPro" id="IPR036412">
    <property type="entry name" value="HAD-like_sf"/>
</dbReference>
<dbReference type="PROSITE" id="PS50969">
    <property type="entry name" value="FCP1"/>
    <property type="match status" value="1"/>
</dbReference>
<feature type="compositionally biased region" description="Low complexity" evidence="1">
    <location>
        <begin position="163"/>
        <end position="180"/>
    </location>
</feature>
<protein>
    <recommendedName>
        <fullName evidence="2">FCP1 homology domain-containing protein</fullName>
    </recommendedName>
</protein>
<dbReference type="InterPro" id="IPR050365">
    <property type="entry name" value="TIM50"/>
</dbReference>
<sequence>MMSRLRIFNTPPARFRLTKGCQLLPATPLSLFYSPQNKIFNNATKTFLFGQPSPTRCIHTAKENLEADKLCSEIGIQNIAGKETAAVSETSPGCSERSHQAKGRQGRVSSVGKAHEGDNKKGNNTKQAQLQAQTRQTVDQMNPNHFGYQSGYPPIYQGGFAGQQQQQQSQQQQHQNQQQWFPPQQEQYGMGYAPLPGVVGYGFVPPAFAPGMTGMPHWQQPPPPPFYSGADGRRGFNTNTNTNHTAQPPQPDYYRSRSPRGNSRRGQYNYNNSYNNNTGPEPDYYRPRSPVGPYSGGGRRYNNRNTRPESDSYRPGPYSRGRQYHSDARGAEYYRPRSPGPYSREYNNGGQYNDNNSNSNSYTQHQHQQHQPQLPPKPAKLNKKAKAREAAAAREALSQSQAGGQRPSMMPSSLFHQQGDIPREASDPIVPPSAASGGVPNPSKAYLSRASSSPPARIVVPKAEEGLEEQAPRPMLVVIDLNGTLLHRPSRKRPSKFVERPLAKDFLRYCLEHYQVVIWSSARPVNVKLMCRQLLTAQQLEQVVAIWGRDKFGLTPADYNARVQCYKRLTMLWADEAVKGANPLGEVWDQGNTVLIDDSAEKARSEPYNCITLPEFVGDLKEKPEVLPRVLEYLDTLAHQEDISRYIRVNPFDISVDSSKAVTGDEGVALASPPAAAQADGSG</sequence>
<feature type="region of interest" description="Disordered" evidence="1">
    <location>
        <begin position="214"/>
        <end position="455"/>
    </location>
</feature>
<evidence type="ECO:0000259" key="2">
    <source>
        <dbReference type="PROSITE" id="PS50969"/>
    </source>
</evidence>
<dbReference type="InterPro" id="IPR023214">
    <property type="entry name" value="HAD_sf"/>
</dbReference>
<accession>A0A8S9A5F9</accession>
<gene>
    <name evidence="3" type="ORF">SMACR_02670</name>
</gene>
<comment type="caution">
    <text evidence="3">The sequence shown here is derived from an EMBL/GenBank/DDBJ whole genome shotgun (WGS) entry which is preliminary data.</text>
</comment>
<feature type="compositionally biased region" description="Basic and acidic residues" evidence="1">
    <location>
        <begin position="324"/>
        <end position="335"/>
    </location>
</feature>
<feature type="compositionally biased region" description="Low complexity" evidence="1">
    <location>
        <begin position="259"/>
        <end position="277"/>
    </location>
</feature>
<feature type="region of interest" description="Disordered" evidence="1">
    <location>
        <begin position="87"/>
        <end position="180"/>
    </location>
</feature>
<feature type="region of interest" description="Disordered" evidence="1">
    <location>
        <begin position="663"/>
        <end position="683"/>
    </location>
</feature>
<reference evidence="3 4" key="1">
    <citation type="submission" date="2017-07" db="EMBL/GenBank/DDBJ databases">
        <title>Genome sequence of the Sordaria macrospora wild type strain R19027.</title>
        <authorList>
            <person name="Nowrousian M."/>
            <person name="Teichert I."/>
            <person name="Kueck U."/>
        </authorList>
    </citation>
    <scope>NUCLEOTIDE SEQUENCE [LARGE SCALE GENOMIC DNA]</scope>
    <source>
        <strain evidence="3 4">R19027</strain>
        <tissue evidence="3">Mycelium</tissue>
    </source>
</reference>
<dbReference type="Pfam" id="PF03031">
    <property type="entry name" value="NIF"/>
    <property type="match status" value="1"/>
</dbReference>
<evidence type="ECO:0000256" key="1">
    <source>
        <dbReference type="SAM" id="MobiDB-lite"/>
    </source>
</evidence>
<feature type="compositionally biased region" description="Low complexity" evidence="1">
    <location>
        <begin position="393"/>
        <end position="402"/>
    </location>
</feature>
<evidence type="ECO:0000313" key="4">
    <source>
        <dbReference type="Proteomes" id="UP000433876"/>
    </source>
</evidence>
<feature type="compositionally biased region" description="Polar residues" evidence="1">
    <location>
        <begin position="122"/>
        <end position="143"/>
    </location>
</feature>